<name>A0AAW8CJE5_9PAST</name>
<comment type="miscellaneous">
    <text evidence="15">In the RecBCD complex, RecB has a slow 3'-5' helicase, an exonuclease activity and loads RecA onto ssDNA, RecD has a fast 5'-3' helicase activity, while RecC stimulates the ATPase and processivity of the RecB helicase and contributes to recognition of the Chi site.</text>
</comment>
<proteinExistence type="inferred from homology"/>
<evidence type="ECO:0000256" key="13">
    <source>
        <dbReference type="ARBA" id="ARBA00034617"/>
    </source>
</evidence>
<comment type="subunit">
    <text evidence="15">Heterotrimer of RecB, RecC and RecD. All subunits contribute to DNA-binding. Interacts with RecA.</text>
</comment>
<dbReference type="GO" id="GO:0005524">
    <property type="term" value="F:ATP binding"/>
    <property type="evidence" value="ECO:0007669"/>
    <property type="project" value="UniProtKB-UniRule"/>
</dbReference>
<evidence type="ECO:0000256" key="2">
    <source>
        <dbReference type="ARBA" id="ARBA00022723"/>
    </source>
</evidence>
<keyword evidence="2 15" id="KW-0479">Metal-binding</keyword>
<dbReference type="Pfam" id="PF00580">
    <property type="entry name" value="UvrD-helicase"/>
    <property type="match status" value="1"/>
</dbReference>
<evidence type="ECO:0000259" key="19">
    <source>
        <dbReference type="PROSITE" id="PS51217"/>
    </source>
</evidence>
<evidence type="ECO:0000313" key="20">
    <source>
        <dbReference type="EMBL" id="MDP8148561.1"/>
    </source>
</evidence>
<comment type="function">
    <text evidence="15">A helicase/nuclease that prepares dsDNA breaks (DSB) for recombinational DNA repair. Binds to DSBs and unwinds DNA via a highly rapid and processive ATP-dependent bidirectional helicase activity. Unwinds dsDNA until it encounters a Chi (crossover hotspot instigator) sequence from the 3' direction. Cuts ssDNA a few nucleotides 3' to the Chi site. The properties and activities of the enzyme are changed at Chi. The Chi-altered holoenzyme produces a long 3'-ssDNA overhang and facilitates RecA-binding to the ssDNA for homologous DNA recombination and repair. Holoenzyme degrades any linearized DNA that is unable to undergo homologous recombination. In the holoenzyme this subunit contributes ATPase, 3'-5' helicase, exonuclease activity and loads RecA onto ssDNA.</text>
</comment>
<reference evidence="20 21" key="1">
    <citation type="journal article" date="2023" name="Front. Microbiol.">
        <title>Phylogeography and host specificity of Pasteurellaceae pathogenic to sea-farmed fish in the north-east Atlantic.</title>
        <authorList>
            <person name="Gulla S."/>
            <person name="Colquhoun D.J."/>
            <person name="Olsen A.B."/>
            <person name="Spilsberg B."/>
            <person name="Lagesen K."/>
            <person name="Aakesson C.P."/>
            <person name="Strom S."/>
            <person name="Manji F."/>
            <person name="Birkbeck T.H."/>
            <person name="Nilsen H.K."/>
        </authorList>
    </citation>
    <scope>NUCLEOTIDE SEQUENCE [LARGE SCALE GENOMIC DNA]</scope>
    <source>
        <strain evidence="20 21">NVIB3131</strain>
    </source>
</reference>
<dbReference type="EMBL" id="JASAXT010000008">
    <property type="protein sequence ID" value="MDP8148561.1"/>
    <property type="molecule type" value="Genomic_DNA"/>
</dbReference>
<keyword evidence="10 15" id="KW-0238">DNA-binding</keyword>
<dbReference type="PROSITE" id="PS51217">
    <property type="entry name" value="UVRD_HELICASE_CTER"/>
    <property type="match status" value="1"/>
</dbReference>
<dbReference type="GO" id="GO:0000287">
    <property type="term" value="F:magnesium ion binding"/>
    <property type="evidence" value="ECO:0007669"/>
    <property type="project" value="UniProtKB-UniRule"/>
</dbReference>
<comment type="catalytic activity">
    <reaction evidence="14 15">
        <text>ATP + H2O = ADP + phosphate + H(+)</text>
        <dbReference type="Rhea" id="RHEA:13065"/>
        <dbReference type="ChEBI" id="CHEBI:15377"/>
        <dbReference type="ChEBI" id="CHEBI:15378"/>
        <dbReference type="ChEBI" id="CHEBI:30616"/>
        <dbReference type="ChEBI" id="CHEBI:43474"/>
        <dbReference type="ChEBI" id="CHEBI:456216"/>
        <dbReference type="EC" id="5.6.2.4"/>
    </reaction>
</comment>
<evidence type="ECO:0000256" key="11">
    <source>
        <dbReference type="ARBA" id="ARBA00023204"/>
    </source>
</evidence>
<dbReference type="InterPro" id="IPR014016">
    <property type="entry name" value="UvrD-like_ATP-bd"/>
</dbReference>
<dbReference type="CDD" id="cd22352">
    <property type="entry name" value="RecB_C-like"/>
    <property type="match status" value="1"/>
</dbReference>
<dbReference type="Gene3D" id="1.10.3170.10">
    <property type="entry name" value="Recbcd, chain B, domain 2"/>
    <property type="match status" value="1"/>
</dbReference>
<evidence type="ECO:0000256" key="9">
    <source>
        <dbReference type="ARBA" id="ARBA00022842"/>
    </source>
</evidence>
<dbReference type="InterPro" id="IPR011604">
    <property type="entry name" value="PDDEXK-like_dom_sf"/>
</dbReference>
<dbReference type="GO" id="GO:0000724">
    <property type="term" value="P:double-strand break repair via homologous recombination"/>
    <property type="evidence" value="ECO:0007669"/>
    <property type="project" value="UniProtKB-UniRule"/>
</dbReference>
<sequence length="1195" mass="139438">MKTLDPISLPLNKVALIEASAGTGKTYTMVNLYLRLLLGVGCQPLTVEQILVVTFTRAATQELRDRIRVKVAEVSKYFQEYGEKGKCEALTSDKFLWEIYQNIEHQLAVALLRLRIAEQEIDVASIFTIDSFCQKMLSSFAFDSGMRFDIELQPDETELLTGLSEEVWRELFYSCSEMEADFILDKLKSPQTIFKKVRTQLNDTLPSLSEIQKSQLENCLSDNLKYQSFLNEIKQYWRENGKEIAQLIYDDLAKNKQKSLNGTSYQEGYVDSWTAILETWANTHQNGVPTCFDRFCQFHINNKTLKGKDPLYSEFFVKNEKYWNIYQQEFELWLKQQVIILELKFLLALRQKLTEYKRTHKERNFSDFTNELNLALQSEKGQKLATQIRQRYPFAMIDEFQDTNLAQYQVFNAIFIDQKSENQGFIMIGDPKQSIYKFRGADIFTYLKASKQAQEQATLNKNWRSQPSIVCETNQLFDLKNELSPFIYQDISFQSVEFNDKKLQVIGQDSIHYFLLNNKFVESQRKGKERFDTLYAQASAEHCASEIQQQLKRAEQGELFLQKKENKLPLKPQDIAILVRSGKEARLIQEALKERHIQSVFLSEKHSVYNSEEAQQVLWLLNACLHFNNQKAILTSLGTALWQLNASEIFELKNNEIKWDKWLEKFAHYNEIWLKQGVLPMLHHIFISENLIAKLRNSDNGDRKITNLLHLAELLQNAMPSLENETALVRWYEMQLDNAEDNQEEQVLRLETEQKLIKIITFHGSKGLEYPIVWLPFVGKTTNFKLGQVYRDQNNQQQWVFGDYSDEIKNAIAKEEFAEDLRLIYVAITRAVFQINFILPQQFKATNSWNAMAYLLSNGEIGETTSNLELLPTKTLLEKKQLTGKIVNLDKNPTACDWSPNEENYQNLCAKTFTQKIKRDGQLTSFSALHSYHQWQEEKHSELVQDYDYQNTAITPNEEIQSLYSPFTFPHSTKVGTILHSFFEHCDFTQPINSEKVAILCEQLHLEENWIEPTTQWFEQVLTTPIIENEFCLKDIPNSQRLNELQFYLNLKNSNALPKLNELIKKYAKLKDLPSLSLPKLNGFVRGFIDCIVKVDGKFYILDYKSNFLGNFAEDYSIQNLEKVIGQYRYDLQYLLYTLAVHRYLNSRLEDYDYEKDFGGVGYLFLRAMDGSSQNGVFFDKPSKKLIEKMDELFG</sequence>
<comment type="cofactor">
    <cofactor evidence="15">
        <name>Mg(2+)</name>
        <dbReference type="ChEBI" id="CHEBI:18420"/>
    </cofactor>
    <text evidence="15">Binds 1 Mg(2+) ion per subunit.</text>
</comment>
<dbReference type="RefSeq" id="WP_306351560.1">
    <property type="nucleotide sequence ID" value="NZ_JASAWV010000012.1"/>
</dbReference>
<evidence type="ECO:0000256" key="4">
    <source>
        <dbReference type="ARBA" id="ARBA00022763"/>
    </source>
</evidence>
<dbReference type="PANTHER" id="PTHR11070">
    <property type="entry name" value="UVRD / RECB / PCRA DNA HELICASE FAMILY MEMBER"/>
    <property type="match status" value="1"/>
</dbReference>
<evidence type="ECO:0000313" key="21">
    <source>
        <dbReference type="Proteomes" id="UP001226020"/>
    </source>
</evidence>
<keyword evidence="4 15" id="KW-0227">DNA damage</keyword>
<feature type="region of interest" description="Nuclease activity, interacts with RecD and RecA" evidence="15">
    <location>
        <begin position="920"/>
        <end position="1195"/>
    </location>
</feature>
<dbReference type="GO" id="GO:0043138">
    <property type="term" value="F:3'-5' DNA helicase activity"/>
    <property type="evidence" value="ECO:0007669"/>
    <property type="project" value="UniProtKB-UniRule"/>
</dbReference>
<dbReference type="InterPro" id="IPR000212">
    <property type="entry name" value="DNA_helicase_UvrD/REP"/>
</dbReference>
<dbReference type="InterPro" id="IPR004586">
    <property type="entry name" value="RecB"/>
</dbReference>
<evidence type="ECO:0000256" key="3">
    <source>
        <dbReference type="ARBA" id="ARBA00022741"/>
    </source>
</evidence>
<keyword evidence="3 15" id="KW-0547">Nucleotide-binding</keyword>
<comment type="domain">
    <text evidence="15">The N-terminal DNA-binding domain is a ssDNA-dependent ATPase and has ATP-dependent 3'-5' helicase function. This domain interacts with RecC.</text>
</comment>
<dbReference type="HAMAP" id="MF_01485">
    <property type="entry name" value="RecB"/>
    <property type="match status" value="1"/>
</dbReference>
<keyword evidence="17" id="KW-0175">Coiled coil</keyword>
<keyword evidence="9 15" id="KW-0460">Magnesium</keyword>
<dbReference type="InterPro" id="IPR014017">
    <property type="entry name" value="DNA_helicase_UvrD-like_C"/>
</dbReference>
<dbReference type="Proteomes" id="UP001226020">
    <property type="component" value="Unassembled WGS sequence"/>
</dbReference>
<dbReference type="Pfam" id="PF13361">
    <property type="entry name" value="UvrD_C"/>
    <property type="match status" value="1"/>
</dbReference>
<keyword evidence="21" id="KW-1185">Reference proteome</keyword>
<evidence type="ECO:0000259" key="18">
    <source>
        <dbReference type="PROSITE" id="PS51198"/>
    </source>
</evidence>
<comment type="catalytic activity">
    <reaction evidence="15">
        <text>Exonucleolytic cleavage (in the presence of ATP) in either 5'- to 3'- or 3'- to 5'-direction to yield 5'-phosphooligonucleotides.</text>
        <dbReference type="EC" id="3.1.11.5"/>
    </reaction>
</comment>
<dbReference type="Gene3D" id="3.90.320.10">
    <property type="match status" value="1"/>
</dbReference>
<keyword evidence="7 15" id="KW-0269">Exonuclease</keyword>
<dbReference type="GO" id="GO:0008854">
    <property type="term" value="F:exodeoxyribonuclease V activity"/>
    <property type="evidence" value="ECO:0007669"/>
    <property type="project" value="UniProtKB-EC"/>
</dbReference>
<dbReference type="EC" id="3.1.11.5" evidence="15"/>
<comment type="caution">
    <text evidence="20">The sequence shown here is derived from an EMBL/GenBank/DDBJ whole genome shotgun (WGS) entry which is preliminary data.</text>
</comment>
<feature type="binding site" evidence="16">
    <location>
        <begin position="19"/>
        <end position="26"/>
    </location>
    <ligand>
        <name>ATP</name>
        <dbReference type="ChEBI" id="CHEBI:30616"/>
    </ligand>
</feature>
<keyword evidence="6 15" id="KW-0347">Helicase</keyword>
<feature type="binding site" evidence="15">
    <location>
        <position position="1103"/>
    </location>
    <ligand>
        <name>Mg(2+)</name>
        <dbReference type="ChEBI" id="CHEBI:18420"/>
    </ligand>
</feature>
<dbReference type="SUPFAM" id="SSF52540">
    <property type="entry name" value="P-loop containing nucleoside triphosphate hydrolases"/>
    <property type="match status" value="1"/>
</dbReference>
<dbReference type="EC" id="5.6.2.4" evidence="15"/>
<gene>
    <name evidence="15 20" type="primary">recB</name>
    <name evidence="20" type="ORF">QJU57_05675</name>
</gene>
<feature type="binding site" evidence="15">
    <location>
        <position position="1090"/>
    </location>
    <ligand>
        <name>Mg(2+)</name>
        <dbReference type="ChEBI" id="CHEBI:18420"/>
    </ligand>
</feature>
<dbReference type="AlphaFoldDB" id="A0AAW8CJE5"/>
<evidence type="ECO:0000256" key="1">
    <source>
        <dbReference type="ARBA" id="ARBA00022722"/>
    </source>
</evidence>
<comment type="domain">
    <text evidence="15">The C-terminal domain has nuclease activity and interacts with RecD. It interacts with RecA, facilitating its loading onto ssDNA.</text>
</comment>
<dbReference type="InterPro" id="IPR011335">
    <property type="entry name" value="Restrct_endonuc-II-like"/>
</dbReference>
<dbReference type="PROSITE" id="PS51198">
    <property type="entry name" value="UVRD_HELICASE_ATP_BIND"/>
    <property type="match status" value="1"/>
</dbReference>
<organism evidence="20 21">
    <name type="scientific">Phocoenobacter atlanticus subsp. atlanticus</name>
    <dbReference type="NCBI Taxonomy" id="3061285"/>
    <lineage>
        <taxon>Bacteria</taxon>
        <taxon>Pseudomonadati</taxon>
        <taxon>Pseudomonadota</taxon>
        <taxon>Gammaproteobacteria</taxon>
        <taxon>Pasteurellales</taxon>
        <taxon>Pasteurellaceae</taxon>
        <taxon>Phocoenobacter</taxon>
        <taxon>Phocoenobacter atlanticus</taxon>
    </lineage>
</organism>
<evidence type="ECO:0000256" key="17">
    <source>
        <dbReference type="SAM" id="Coils"/>
    </source>
</evidence>
<evidence type="ECO:0000256" key="8">
    <source>
        <dbReference type="ARBA" id="ARBA00022840"/>
    </source>
</evidence>
<dbReference type="NCBIfam" id="TIGR00609">
    <property type="entry name" value="recB"/>
    <property type="match status" value="1"/>
</dbReference>
<comment type="catalytic activity">
    <reaction evidence="13 15">
        <text>Couples ATP hydrolysis with the unwinding of duplex DNA by translocating in the 3'-5' direction.</text>
        <dbReference type="EC" id="5.6.2.4"/>
    </reaction>
</comment>
<keyword evidence="12 15" id="KW-0413">Isomerase</keyword>
<dbReference type="GO" id="GO:0005829">
    <property type="term" value="C:cytosol"/>
    <property type="evidence" value="ECO:0007669"/>
    <property type="project" value="TreeGrafter"/>
</dbReference>
<evidence type="ECO:0000256" key="16">
    <source>
        <dbReference type="PROSITE-ProRule" id="PRU00560"/>
    </source>
</evidence>
<evidence type="ECO:0000256" key="5">
    <source>
        <dbReference type="ARBA" id="ARBA00022801"/>
    </source>
</evidence>
<keyword evidence="1 15" id="KW-0540">Nuclease</keyword>
<feature type="binding site" evidence="15">
    <location>
        <position position="980"/>
    </location>
    <ligand>
        <name>Mg(2+)</name>
        <dbReference type="ChEBI" id="CHEBI:18420"/>
    </ligand>
</feature>
<accession>A0AAW8CJE5</accession>
<evidence type="ECO:0000256" key="7">
    <source>
        <dbReference type="ARBA" id="ARBA00022839"/>
    </source>
</evidence>
<protein>
    <recommendedName>
        <fullName evidence="15">RecBCD enzyme subunit RecB</fullName>
        <ecNumber evidence="15">3.1.11.5</ecNumber>
        <ecNumber evidence="15">5.6.2.4</ecNumber>
    </recommendedName>
    <alternativeName>
        <fullName evidence="15">DNA 3'-5' helicase subunit RecB</fullName>
    </alternativeName>
    <alternativeName>
        <fullName evidence="15">Exonuclease V subunit RecB</fullName>
        <shortName evidence="15">ExoV subunit RecB</shortName>
    </alternativeName>
    <alternativeName>
        <fullName evidence="15">Helicase/nuclease RecBCD subunit RecB</fullName>
    </alternativeName>
</protein>
<comment type="similarity">
    <text evidence="15">Belongs to the helicase family. UvrD subfamily.</text>
</comment>
<dbReference type="SUPFAM" id="SSF52980">
    <property type="entry name" value="Restriction endonuclease-like"/>
    <property type="match status" value="1"/>
</dbReference>
<feature type="domain" description="UvrD-like helicase C-terminal" evidence="19">
    <location>
        <begin position="500"/>
        <end position="767"/>
    </location>
</feature>
<evidence type="ECO:0000256" key="12">
    <source>
        <dbReference type="ARBA" id="ARBA00023235"/>
    </source>
</evidence>
<dbReference type="Gene3D" id="3.40.50.300">
    <property type="entry name" value="P-loop containing nucleotide triphosphate hydrolases"/>
    <property type="match status" value="2"/>
</dbReference>
<feature type="region of interest" description="DNA-binding and helicase activity, interacts with RecC" evidence="15">
    <location>
        <begin position="1"/>
        <end position="857"/>
    </location>
</feature>
<dbReference type="Gene3D" id="1.10.486.10">
    <property type="entry name" value="PCRA, domain 4"/>
    <property type="match status" value="1"/>
</dbReference>
<feature type="domain" description="UvrD-like helicase ATP-binding" evidence="18">
    <location>
        <begin position="1"/>
        <end position="466"/>
    </location>
</feature>
<dbReference type="InterPro" id="IPR027417">
    <property type="entry name" value="P-loop_NTPase"/>
</dbReference>
<keyword evidence="5 15" id="KW-0378">Hydrolase</keyword>
<evidence type="ECO:0000256" key="10">
    <source>
        <dbReference type="ARBA" id="ARBA00023125"/>
    </source>
</evidence>
<evidence type="ECO:0000256" key="15">
    <source>
        <dbReference type="HAMAP-Rule" id="MF_01485"/>
    </source>
</evidence>
<keyword evidence="8 15" id="KW-0067">ATP-binding</keyword>
<dbReference type="GO" id="GO:0009338">
    <property type="term" value="C:exodeoxyribonuclease V complex"/>
    <property type="evidence" value="ECO:0007669"/>
    <property type="project" value="TreeGrafter"/>
</dbReference>
<dbReference type="PANTHER" id="PTHR11070:SF23">
    <property type="entry name" value="RECBCD ENZYME SUBUNIT RECB"/>
    <property type="match status" value="1"/>
</dbReference>
<feature type="active site" description="For nuclease activity" evidence="15">
    <location>
        <position position="1103"/>
    </location>
</feature>
<evidence type="ECO:0000256" key="6">
    <source>
        <dbReference type="ARBA" id="ARBA00022806"/>
    </source>
</evidence>
<evidence type="ECO:0000256" key="14">
    <source>
        <dbReference type="ARBA" id="ARBA00048988"/>
    </source>
</evidence>
<dbReference type="GO" id="GO:0003677">
    <property type="term" value="F:DNA binding"/>
    <property type="evidence" value="ECO:0007669"/>
    <property type="project" value="UniProtKB-UniRule"/>
</dbReference>
<keyword evidence="11 15" id="KW-0234">DNA repair</keyword>
<feature type="coiled-coil region" evidence="17">
    <location>
        <begin position="722"/>
        <end position="756"/>
    </location>
</feature>